<evidence type="ECO:0000256" key="2">
    <source>
        <dbReference type="ARBA" id="ARBA00022676"/>
    </source>
</evidence>
<feature type="domain" description="Glycosyltransferase 2-like" evidence="8">
    <location>
        <begin position="12"/>
        <end position="179"/>
    </location>
</feature>
<keyword evidence="5 7" id="KW-1133">Transmembrane helix</keyword>
<dbReference type="AlphaFoldDB" id="A0A1T2XHM7"/>
<proteinExistence type="predicted"/>
<feature type="transmembrane region" description="Helical" evidence="7">
    <location>
        <begin position="275"/>
        <end position="299"/>
    </location>
</feature>
<dbReference type="EMBL" id="MSZX01000003">
    <property type="protein sequence ID" value="OPA79302.1"/>
    <property type="molecule type" value="Genomic_DNA"/>
</dbReference>
<keyword evidence="3 9" id="KW-0808">Transferase</keyword>
<protein>
    <submittedName>
        <fullName evidence="9">Glycosyltransferase</fullName>
    </submittedName>
</protein>
<dbReference type="PANTHER" id="PTHR48090:SF1">
    <property type="entry name" value="PROPHAGE BACTOPRENOL GLUCOSYL TRANSFERASE HOMOLOG"/>
    <property type="match status" value="1"/>
</dbReference>
<name>A0A1T2XHM7_9BACL</name>
<sequence>MEHRNQYPILTMVVPCYNEEEVIHETTSRLSSVIHNLIEDKQISPLSTILYVDDGSKDRTWENILELNLTNPFVSGLKLARNVGHQNALLAGLLHAKDKSDCVISMDADLQDDVNVIPEFIAKYKEGYDIVYGVRKDRSSDTYFKRNSAMMFYRFLRRMGVNIVTNHADYRLMSKRALEGLEQFKEVNLFLRGVIPLIGYKSTEVYYERHPRFAGESKYPLKRMLSFALDGIVSFSISPIRAVSLIGVIFSLLSIIMGIYVFVSKLYGNAVSGWASLMISIWFIGGVQLISLGLIGEYIGRIYKEVKNRPKYIAEVKLEAQVVQDMQDVFQDKRYGLQPTQVLVNGG</sequence>
<dbReference type="GO" id="GO:0016757">
    <property type="term" value="F:glycosyltransferase activity"/>
    <property type="evidence" value="ECO:0007669"/>
    <property type="project" value="UniProtKB-KW"/>
</dbReference>
<dbReference type="OrthoDB" id="9807778at2"/>
<evidence type="ECO:0000313" key="9">
    <source>
        <dbReference type="EMBL" id="OPA79302.1"/>
    </source>
</evidence>
<reference evidence="9 10" key="1">
    <citation type="submission" date="2017-01" db="EMBL/GenBank/DDBJ databases">
        <title>Genome analysis of Paenibacillus selenitrireducens ES3-24.</title>
        <authorList>
            <person name="Xu D."/>
            <person name="Yao R."/>
            <person name="Zheng S."/>
        </authorList>
    </citation>
    <scope>NUCLEOTIDE SEQUENCE [LARGE SCALE GENOMIC DNA]</scope>
    <source>
        <strain evidence="9 10">ES3-24</strain>
    </source>
</reference>
<evidence type="ECO:0000256" key="4">
    <source>
        <dbReference type="ARBA" id="ARBA00022692"/>
    </source>
</evidence>
<evidence type="ECO:0000256" key="3">
    <source>
        <dbReference type="ARBA" id="ARBA00022679"/>
    </source>
</evidence>
<comment type="subcellular location">
    <subcellularLocation>
        <location evidence="1">Membrane</location>
        <topology evidence="1">Multi-pass membrane protein</topology>
    </subcellularLocation>
</comment>
<dbReference type="InterPro" id="IPR001173">
    <property type="entry name" value="Glyco_trans_2-like"/>
</dbReference>
<dbReference type="InterPro" id="IPR029044">
    <property type="entry name" value="Nucleotide-diphossugar_trans"/>
</dbReference>
<dbReference type="InterPro" id="IPR050256">
    <property type="entry name" value="Glycosyltransferase_2"/>
</dbReference>
<keyword evidence="2" id="KW-0328">Glycosyltransferase</keyword>
<evidence type="ECO:0000259" key="8">
    <source>
        <dbReference type="Pfam" id="PF00535"/>
    </source>
</evidence>
<keyword evidence="6 7" id="KW-0472">Membrane</keyword>
<dbReference type="GO" id="GO:0005886">
    <property type="term" value="C:plasma membrane"/>
    <property type="evidence" value="ECO:0007669"/>
    <property type="project" value="TreeGrafter"/>
</dbReference>
<comment type="caution">
    <text evidence="9">The sequence shown here is derived from an EMBL/GenBank/DDBJ whole genome shotgun (WGS) entry which is preliminary data.</text>
</comment>
<evidence type="ECO:0000256" key="6">
    <source>
        <dbReference type="ARBA" id="ARBA00023136"/>
    </source>
</evidence>
<organism evidence="9 10">
    <name type="scientific">Paenibacillus selenitireducens</name>
    <dbReference type="NCBI Taxonomy" id="1324314"/>
    <lineage>
        <taxon>Bacteria</taxon>
        <taxon>Bacillati</taxon>
        <taxon>Bacillota</taxon>
        <taxon>Bacilli</taxon>
        <taxon>Bacillales</taxon>
        <taxon>Paenibacillaceae</taxon>
        <taxon>Paenibacillus</taxon>
    </lineage>
</organism>
<accession>A0A1T2XHM7</accession>
<evidence type="ECO:0000256" key="1">
    <source>
        <dbReference type="ARBA" id="ARBA00004141"/>
    </source>
</evidence>
<dbReference type="SUPFAM" id="SSF53448">
    <property type="entry name" value="Nucleotide-diphospho-sugar transferases"/>
    <property type="match status" value="1"/>
</dbReference>
<keyword evidence="10" id="KW-1185">Reference proteome</keyword>
<dbReference type="STRING" id="1324314.BVG16_09450"/>
<feature type="transmembrane region" description="Helical" evidence="7">
    <location>
        <begin position="242"/>
        <end position="263"/>
    </location>
</feature>
<dbReference type="Proteomes" id="UP000190188">
    <property type="component" value="Unassembled WGS sequence"/>
</dbReference>
<gene>
    <name evidence="9" type="ORF">BVG16_09450</name>
</gene>
<dbReference type="CDD" id="cd04187">
    <property type="entry name" value="DPM1_like_bac"/>
    <property type="match status" value="1"/>
</dbReference>
<dbReference type="RefSeq" id="WP_078498300.1">
    <property type="nucleotide sequence ID" value="NZ_MSZX01000003.1"/>
</dbReference>
<dbReference type="Pfam" id="PF00535">
    <property type="entry name" value="Glycos_transf_2"/>
    <property type="match status" value="1"/>
</dbReference>
<dbReference type="PANTHER" id="PTHR48090">
    <property type="entry name" value="UNDECAPRENYL-PHOSPHATE 4-DEOXY-4-FORMAMIDO-L-ARABINOSE TRANSFERASE-RELATED"/>
    <property type="match status" value="1"/>
</dbReference>
<evidence type="ECO:0000313" key="10">
    <source>
        <dbReference type="Proteomes" id="UP000190188"/>
    </source>
</evidence>
<keyword evidence="4 7" id="KW-0812">Transmembrane</keyword>
<dbReference type="Gene3D" id="3.90.550.10">
    <property type="entry name" value="Spore Coat Polysaccharide Biosynthesis Protein SpsA, Chain A"/>
    <property type="match status" value="1"/>
</dbReference>
<evidence type="ECO:0000256" key="7">
    <source>
        <dbReference type="SAM" id="Phobius"/>
    </source>
</evidence>
<evidence type="ECO:0000256" key="5">
    <source>
        <dbReference type="ARBA" id="ARBA00022989"/>
    </source>
</evidence>